<name>A0AAV7K3P3_9METZ</name>
<evidence type="ECO:0000313" key="3">
    <source>
        <dbReference type="EMBL" id="KAI6655219.1"/>
    </source>
</evidence>
<feature type="domain" description="Integrator complex subunit 7 C-terminal" evidence="1">
    <location>
        <begin position="523"/>
        <end position="632"/>
    </location>
</feature>
<dbReference type="EMBL" id="JAKMXF010000210">
    <property type="protein sequence ID" value="KAI6655219.1"/>
    <property type="molecule type" value="Genomic_DNA"/>
</dbReference>
<dbReference type="InterPro" id="IPR054519">
    <property type="entry name" value="INTS7_C"/>
</dbReference>
<sequence>MSNLLKLAEMTPHSIIRAEALFVIFRLAQVDFMDTLFDELNIFERCSTLAYHKDIRVCLSACKVLVEVVTRKYEIGNYQSNDNASLQSLVDQTDSRVVPLFGIMFIDEESSEFIKSSIISLAQRLSQINQLFAQRLSSVISTTLSNLPTPCEKSEALYRTLTVILVSSSLDLSHLIPLLISHLESTETLQYIFSIIHLLMLIHYAPLNLSTRSSFRIDVLPVIIRVLNSLEHPNKLWFQYRIAKLALTNNFHELSLPIISSLSRLPTTEQYRIFFQSIAAFSRAETLLMVSCDSIEVNHHMEIDNESYDGTLCSFDPSILLNVIKLYCCGISSLQTCRTLPNREFWECFLQLRSDLLSFLHQVLIACNQIRLMPRSTLSQPDRTVQIFNKCIKKISISLDLLQECRYRSFSADSSTLSYLNIIELSYNTLVMLIRKIILKEDYNLQLIRDKLLKAPKLKFLRQYTDLCEVSLTHLSKNLHFINDPVSHQHINFIKTFCFSLIVTPFYFPLYFFHCRHNLQIQLSFSNLPEKPQDPITLSLDTSLSFSVEGIISEKQVASSSQKIKGVTVKTHVRPDNNSVRSSPSPNTQTLTKQADLQQDNFNASFLIHFTHPSHYYLDISVHLVDEDGTTWLATNLDSKPPQWRVLYAIEDNP</sequence>
<dbReference type="AlphaFoldDB" id="A0AAV7K3P3"/>
<evidence type="ECO:0000313" key="4">
    <source>
        <dbReference type="Proteomes" id="UP001165289"/>
    </source>
</evidence>
<dbReference type="Pfam" id="PF22965">
    <property type="entry name" value="INTS7_C"/>
    <property type="match status" value="1"/>
</dbReference>
<dbReference type="InterPro" id="IPR033060">
    <property type="entry name" value="INTS7"/>
</dbReference>
<dbReference type="PANTHER" id="PTHR13322:SF2">
    <property type="entry name" value="INTEGRATOR COMPLEX SUBUNIT 7"/>
    <property type="match status" value="1"/>
</dbReference>
<dbReference type="GO" id="GO:0032039">
    <property type="term" value="C:integrator complex"/>
    <property type="evidence" value="ECO:0007669"/>
    <property type="project" value="InterPro"/>
</dbReference>
<proteinExistence type="predicted"/>
<dbReference type="GO" id="GO:0034472">
    <property type="term" value="P:snRNA 3'-end processing"/>
    <property type="evidence" value="ECO:0007669"/>
    <property type="project" value="TreeGrafter"/>
</dbReference>
<reference evidence="3 4" key="1">
    <citation type="journal article" date="2023" name="BMC Biol.">
        <title>The compact genome of the sponge Oopsacas minuta (Hexactinellida) is lacking key metazoan core genes.</title>
        <authorList>
            <person name="Santini S."/>
            <person name="Schenkelaars Q."/>
            <person name="Jourda C."/>
            <person name="Duchesne M."/>
            <person name="Belahbib H."/>
            <person name="Rocher C."/>
            <person name="Selva M."/>
            <person name="Riesgo A."/>
            <person name="Vervoort M."/>
            <person name="Leys S.P."/>
            <person name="Kodjabachian L."/>
            <person name="Le Bivic A."/>
            <person name="Borchiellini C."/>
            <person name="Claverie J.M."/>
            <person name="Renard E."/>
        </authorList>
    </citation>
    <scope>NUCLEOTIDE SEQUENCE [LARGE SCALE GENOMIC DNA]</scope>
    <source>
        <strain evidence="3">SPO-2</strain>
    </source>
</reference>
<dbReference type="PANTHER" id="PTHR13322">
    <property type="entry name" value="C1ORF73 PROTEIN"/>
    <property type="match status" value="1"/>
</dbReference>
<dbReference type="Pfam" id="PF24437">
    <property type="entry name" value="INTS7_HB"/>
    <property type="match status" value="1"/>
</dbReference>
<accession>A0AAV7K3P3</accession>
<dbReference type="Proteomes" id="UP001165289">
    <property type="component" value="Unassembled WGS sequence"/>
</dbReference>
<evidence type="ECO:0000259" key="2">
    <source>
        <dbReference type="Pfam" id="PF24437"/>
    </source>
</evidence>
<dbReference type="InterPro" id="IPR056517">
    <property type="entry name" value="INTS7_HB"/>
</dbReference>
<gene>
    <name evidence="3" type="ORF">LOD99_2507</name>
</gene>
<feature type="domain" description="Integrator complex subunit 7 helical bundle" evidence="2">
    <location>
        <begin position="252"/>
        <end position="425"/>
    </location>
</feature>
<comment type="caution">
    <text evidence="3">The sequence shown here is derived from an EMBL/GenBank/DDBJ whole genome shotgun (WGS) entry which is preliminary data.</text>
</comment>
<protein>
    <submittedName>
        <fullName evidence="3">Integrator complex subunit 7</fullName>
    </submittedName>
</protein>
<organism evidence="3 4">
    <name type="scientific">Oopsacas minuta</name>
    <dbReference type="NCBI Taxonomy" id="111878"/>
    <lineage>
        <taxon>Eukaryota</taxon>
        <taxon>Metazoa</taxon>
        <taxon>Porifera</taxon>
        <taxon>Hexactinellida</taxon>
        <taxon>Hexasterophora</taxon>
        <taxon>Lyssacinosida</taxon>
        <taxon>Leucopsacidae</taxon>
        <taxon>Oopsacas</taxon>
    </lineage>
</organism>
<evidence type="ECO:0000259" key="1">
    <source>
        <dbReference type="Pfam" id="PF22965"/>
    </source>
</evidence>
<keyword evidence="4" id="KW-1185">Reference proteome</keyword>